<sequence>NDVDDYYGAGVGFNQPAVESDAQTQYIKDIFICISVDDSAKLINDDGTNSDFAATTLTDSSGYTGKTVNEHVGHSFVSAGTSILQCTSNTATVATGASWQGAGGEPTDTDAWYLSGTSYGTHEVPTFDVYESSMHMIGTYVDDPWHKWQTHYYFEESIATDDQYLYISRGRPADANDTAPNISDPPVLINKISLKNSDFATDLGAWEFPNLTYPGQVARYQGNWYFPSGGTTNPQKLVVGSGTIEADTLSWTSDSDTTDGSKTVEHLANSGGSGGFLMVGHRSTEGWRSTAADVSGVSADPTKEADWGSYFQAGDKNERAAGLAAVSGADFFINKDGLWSYY</sequence>
<comment type="caution">
    <text evidence="1">The sequence shown here is derived from an EMBL/GenBank/DDBJ whole genome shotgun (WGS) entry which is preliminary data.</text>
</comment>
<dbReference type="EMBL" id="LAZR01067463">
    <property type="protein sequence ID" value="KKK51542.1"/>
    <property type="molecule type" value="Genomic_DNA"/>
</dbReference>
<gene>
    <name evidence="1" type="ORF">LCGC14_3113910</name>
</gene>
<protein>
    <submittedName>
        <fullName evidence="1">Uncharacterized protein</fullName>
    </submittedName>
</protein>
<feature type="non-terminal residue" evidence="1">
    <location>
        <position position="1"/>
    </location>
</feature>
<organism evidence="1">
    <name type="scientific">marine sediment metagenome</name>
    <dbReference type="NCBI Taxonomy" id="412755"/>
    <lineage>
        <taxon>unclassified sequences</taxon>
        <taxon>metagenomes</taxon>
        <taxon>ecological metagenomes</taxon>
    </lineage>
</organism>
<accession>A0A0F8W489</accession>
<feature type="non-terminal residue" evidence="1">
    <location>
        <position position="342"/>
    </location>
</feature>
<reference evidence="1" key="1">
    <citation type="journal article" date="2015" name="Nature">
        <title>Complex archaea that bridge the gap between prokaryotes and eukaryotes.</title>
        <authorList>
            <person name="Spang A."/>
            <person name="Saw J.H."/>
            <person name="Jorgensen S.L."/>
            <person name="Zaremba-Niedzwiedzka K."/>
            <person name="Martijn J."/>
            <person name="Lind A.E."/>
            <person name="van Eijk R."/>
            <person name="Schleper C."/>
            <person name="Guy L."/>
            <person name="Ettema T.J."/>
        </authorList>
    </citation>
    <scope>NUCLEOTIDE SEQUENCE</scope>
</reference>
<name>A0A0F8W489_9ZZZZ</name>
<dbReference type="AlphaFoldDB" id="A0A0F8W489"/>
<evidence type="ECO:0000313" key="1">
    <source>
        <dbReference type="EMBL" id="KKK51542.1"/>
    </source>
</evidence>
<proteinExistence type="predicted"/>